<gene>
    <name evidence="2" type="primary">Cni-K08C9.1</name>
    <name evidence="2" type="synonym">Cnig_chr_IV.g16138</name>
    <name evidence="2" type="ORF">B9Z55_016138</name>
</gene>
<proteinExistence type="predicted"/>
<keyword evidence="1" id="KW-0732">Signal</keyword>
<dbReference type="AlphaFoldDB" id="A0A2G5UDF0"/>
<evidence type="ECO:0000313" key="2">
    <source>
        <dbReference type="EMBL" id="PIC37550.1"/>
    </source>
</evidence>
<dbReference type="EMBL" id="PDUG01000004">
    <property type="protein sequence ID" value="PIC37550.1"/>
    <property type="molecule type" value="Genomic_DNA"/>
</dbReference>
<comment type="caution">
    <text evidence="2">The sequence shown here is derived from an EMBL/GenBank/DDBJ whole genome shotgun (WGS) entry which is preliminary data.</text>
</comment>
<dbReference type="Proteomes" id="UP000230233">
    <property type="component" value="Chromosome IV"/>
</dbReference>
<evidence type="ECO:0008006" key="4">
    <source>
        <dbReference type="Google" id="ProtNLM"/>
    </source>
</evidence>
<name>A0A2G5UDF0_9PELO</name>
<sequence length="305" mass="34473">MTIQSVFLLLGVAIFSTTFAAQMFEASKDFELKKPLVVPASEASYHYTMIEVDTLASAHEPLFGLIGVMLLDGVFTFSGIEETYLLKLKTENGKRCMPFKGINVVHKCNHEYFALNADFVKLVGIGYCVWWPRKVNLQNLGRLSSIPYRFLQKIIIEMHRMKTILLSVLFFATSIFGQTTNDDFLKKPTDSLDTICIKLNEQQSPRKFSGANDLGLKGKKSSNLVVRFGDRVLMAYKAGANRNKCIGTYDAEDDYFTCMMPNDKGDLVGFEMTSFLYETLKGKPHRADNTVEVFCKVPHVYPNSR</sequence>
<accession>A0A2G5UDF0</accession>
<organism evidence="2 3">
    <name type="scientific">Caenorhabditis nigoni</name>
    <dbReference type="NCBI Taxonomy" id="1611254"/>
    <lineage>
        <taxon>Eukaryota</taxon>
        <taxon>Metazoa</taxon>
        <taxon>Ecdysozoa</taxon>
        <taxon>Nematoda</taxon>
        <taxon>Chromadorea</taxon>
        <taxon>Rhabditida</taxon>
        <taxon>Rhabditina</taxon>
        <taxon>Rhabditomorpha</taxon>
        <taxon>Rhabditoidea</taxon>
        <taxon>Rhabditidae</taxon>
        <taxon>Peloderinae</taxon>
        <taxon>Caenorhabditis</taxon>
    </lineage>
</organism>
<feature type="chain" id="PRO_5013633575" description="ZP domain-containing protein" evidence="1">
    <location>
        <begin position="21"/>
        <end position="305"/>
    </location>
</feature>
<reference evidence="3" key="1">
    <citation type="submission" date="2017-10" db="EMBL/GenBank/DDBJ databases">
        <title>Rapid genome shrinkage in a self-fertile nematode reveals novel sperm competition proteins.</title>
        <authorList>
            <person name="Yin D."/>
            <person name="Schwarz E.M."/>
            <person name="Thomas C.G."/>
            <person name="Felde R.L."/>
            <person name="Korf I.F."/>
            <person name="Cutter A.D."/>
            <person name="Schartner C.M."/>
            <person name="Ralston E.J."/>
            <person name="Meyer B.J."/>
            <person name="Haag E.S."/>
        </authorList>
    </citation>
    <scope>NUCLEOTIDE SEQUENCE [LARGE SCALE GENOMIC DNA]</scope>
    <source>
        <strain evidence="3">JU1422</strain>
    </source>
</reference>
<dbReference type="OrthoDB" id="5818068at2759"/>
<protein>
    <recommendedName>
        <fullName evidence="4">ZP domain-containing protein</fullName>
    </recommendedName>
</protein>
<evidence type="ECO:0000313" key="3">
    <source>
        <dbReference type="Proteomes" id="UP000230233"/>
    </source>
</evidence>
<evidence type="ECO:0000256" key="1">
    <source>
        <dbReference type="SAM" id="SignalP"/>
    </source>
</evidence>
<dbReference type="STRING" id="1611254.A0A2G5UDF0"/>
<keyword evidence="3" id="KW-1185">Reference proteome</keyword>
<feature type="signal peptide" evidence="1">
    <location>
        <begin position="1"/>
        <end position="20"/>
    </location>
</feature>